<reference evidence="1 6" key="1">
    <citation type="journal article" date="2016" name="DNA Res.">
        <title>The complete genome sequencing of Prevotella intermedia strain OMA14 and a subsequent fine-scale, intra-species genomic comparison reveal an unusual amplification of conjugative and mobile transposons and identify a novel Prevotella-lineage-specific repeat.</title>
        <authorList>
            <person name="Naito M."/>
            <person name="Ogura Y."/>
            <person name="Itoh T."/>
            <person name="Shoji M."/>
            <person name="Okamoto M."/>
            <person name="Hayashi T."/>
            <person name="Nakayama K."/>
        </authorList>
    </citation>
    <scope>NUCLEOTIDE SEQUENCE [LARGE SCALE GENOMIC DNA]</scope>
    <source>
        <strain evidence="1 6">OMA14</strain>
    </source>
</reference>
<dbReference type="Proteomes" id="UP000217431">
    <property type="component" value="Chromosome I"/>
</dbReference>
<protein>
    <submittedName>
        <fullName evidence="2">Transcriptional regulator</fullName>
    </submittedName>
</protein>
<dbReference type="AlphaFoldDB" id="A0A0S3UJ43"/>
<dbReference type="Proteomes" id="UP000229102">
    <property type="component" value="Unassembled WGS sequence"/>
</dbReference>
<dbReference type="Gene3D" id="3.30.1460.30">
    <property type="entry name" value="YgaC/TfoX-N like chaperone"/>
    <property type="match status" value="1"/>
</dbReference>
<evidence type="ECO:0000313" key="8">
    <source>
        <dbReference type="Proteomes" id="UP000229102"/>
    </source>
</evidence>
<accession>A0A0S3UJ43</accession>
<organism evidence="1 6">
    <name type="scientific">Prevotella intermedia</name>
    <dbReference type="NCBI Taxonomy" id="28131"/>
    <lineage>
        <taxon>Bacteria</taxon>
        <taxon>Pseudomonadati</taxon>
        <taxon>Bacteroidota</taxon>
        <taxon>Bacteroidia</taxon>
        <taxon>Bacteroidales</taxon>
        <taxon>Prevotellaceae</taxon>
        <taxon>Prevotella</taxon>
    </lineage>
</organism>
<name>A0A0S3UJ43_PREIN</name>
<evidence type="ECO:0000313" key="9">
    <source>
        <dbReference type="Proteomes" id="UP000230500"/>
    </source>
</evidence>
<evidence type="ECO:0000313" key="5">
    <source>
        <dbReference type="EMBL" id="PJI23561.1"/>
    </source>
</evidence>
<dbReference type="EMBL" id="PESN01000001">
    <property type="protein sequence ID" value="PIN27981.1"/>
    <property type="molecule type" value="Genomic_DNA"/>
</dbReference>
<evidence type="ECO:0000313" key="10">
    <source>
        <dbReference type="Proteomes" id="UP000231201"/>
    </source>
</evidence>
<dbReference type="EMBL" id="PENH01000004">
    <property type="protein sequence ID" value="PJI23561.1"/>
    <property type="molecule type" value="Genomic_DNA"/>
</dbReference>
<dbReference type="STRING" id="28131.BWX40_03815"/>
<evidence type="ECO:0000313" key="4">
    <source>
        <dbReference type="EMBL" id="PJI20641.1"/>
    </source>
</evidence>
<dbReference type="EMBL" id="NSLY01000006">
    <property type="protein sequence ID" value="PDP60823.1"/>
    <property type="molecule type" value="Genomic_DNA"/>
</dbReference>
<proteinExistence type="predicted"/>
<evidence type="ECO:0000313" key="6">
    <source>
        <dbReference type="Proteomes" id="UP000217431"/>
    </source>
</evidence>
<reference evidence="2 7" key="2">
    <citation type="submission" date="2017-09" db="EMBL/GenBank/DDBJ databases">
        <title>Phase variable restriction modification systems are present in the genome sequences of periodontal pathogens Prevotella intermedia, Tannerella forsythia and Porphyromonas gingivalis.</title>
        <authorList>
            <person name="Haigh R.D."/>
            <person name="Crawford L."/>
            <person name="Ralph J."/>
            <person name="Wanford J."/>
            <person name="Vartoukian S.R."/>
            <person name="Hijazib K."/>
            <person name="Wade W."/>
            <person name="Oggioni M.R."/>
        </authorList>
    </citation>
    <scope>NUCLEOTIDE SEQUENCE [LARGE SCALE GENOMIC DNA]</scope>
    <source>
        <strain evidence="2 7">WW2834</strain>
    </source>
</reference>
<evidence type="ECO:0000313" key="2">
    <source>
        <dbReference type="EMBL" id="PDP60823.1"/>
    </source>
</evidence>
<sequence length="106" mass="12086">MACSLDFIEFVCQQIEAVGAIRYRKMFGDYMIYANEKPVIIACDNIAFVKQHEAIEALMAEAEKGYPYEGAKEHYILDVSRADHATKVVAILAEVLPYPKKRKKKE</sequence>
<dbReference type="SUPFAM" id="SSF159894">
    <property type="entry name" value="YgaC/TfoX-N like"/>
    <property type="match status" value="1"/>
</dbReference>
<dbReference type="Proteomes" id="UP000219058">
    <property type="component" value="Unassembled WGS sequence"/>
</dbReference>
<evidence type="ECO:0000313" key="7">
    <source>
        <dbReference type="Proteomes" id="UP000219058"/>
    </source>
</evidence>
<dbReference type="Proteomes" id="UP000231201">
    <property type="component" value="Unassembled WGS sequence"/>
</dbReference>
<evidence type="ECO:0000313" key="3">
    <source>
        <dbReference type="EMBL" id="PIN27981.1"/>
    </source>
</evidence>
<reference evidence="4 8" key="4">
    <citation type="submission" date="2017-11" db="EMBL/GenBank/DDBJ databases">
        <title>Genome sequencing of Prevotella intermedia KCOM 2698.</title>
        <authorList>
            <person name="Kook J.-K."/>
            <person name="Park S.-N."/>
            <person name="Lim Y.K."/>
        </authorList>
    </citation>
    <scope>NUCLEOTIDE SEQUENCE [LARGE SCALE GENOMIC DNA]</scope>
    <source>
        <strain evidence="4 8">KCOM 2698</strain>
    </source>
</reference>
<dbReference type="RefSeq" id="WP_088438748.1">
    <property type="nucleotide sequence ID" value="NZ_AP014597.1"/>
</dbReference>
<dbReference type="Proteomes" id="UP000230500">
    <property type="component" value="Unassembled WGS sequence"/>
</dbReference>
<evidence type="ECO:0000313" key="1">
    <source>
        <dbReference type="EMBL" id="BAU17467.1"/>
    </source>
</evidence>
<gene>
    <name evidence="2" type="ORF">CLI71_03130</name>
    <name evidence="4" type="ORF">CTM53_07330</name>
    <name evidence="5" type="ORF">CTM59_12195</name>
    <name evidence="3" type="ORF">CUC04_00305</name>
    <name evidence="1" type="ORF">PIOMA14_I_0959</name>
</gene>
<reference evidence="3 9" key="3">
    <citation type="submission" date="2017-11" db="EMBL/GenBank/DDBJ databases">
        <title>Genome sequencing of Prevotella intermedia KCOM 2069.</title>
        <authorList>
            <person name="Kook J.-K."/>
            <person name="Park S.-N."/>
            <person name="Lim Y.K."/>
        </authorList>
    </citation>
    <scope>NUCLEOTIDE SEQUENCE [LARGE SCALE GENOMIC DNA]</scope>
    <source>
        <strain evidence="3 9">KCOM 2069</strain>
    </source>
</reference>
<dbReference type="EMBL" id="AP014597">
    <property type="protein sequence ID" value="BAU17467.1"/>
    <property type="molecule type" value="Genomic_DNA"/>
</dbReference>
<dbReference type="EMBL" id="PENF01000001">
    <property type="protein sequence ID" value="PJI20641.1"/>
    <property type="molecule type" value="Genomic_DNA"/>
</dbReference>
<reference evidence="5 10" key="5">
    <citation type="submission" date="2017-11" db="EMBL/GenBank/DDBJ databases">
        <title>Genome sequencing of Prevotella intermedia KCOM 2833.</title>
        <authorList>
            <person name="Kook J.-K."/>
            <person name="Park S.-N."/>
            <person name="Lim Y.K."/>
        </authorList>
    </citation>
    <scope>NUCLEOTIDE SEQUENCE [LARGE SCALE GENOMIC DNA]</scope>
    <source>
        <strain evidence="5 10">KCOM 2833</strain>
    </source>
</reference>